<evidence type="ECO:0000256" key="3">
    <source>
        <dbReference type="ARBA" id="ARBA00023163"/>
    </source>
</evidence>
<feature type="domain" description="Plus3" evidence="6">
    <location>
        <begin position="223"/>
        <end position="362"/>
    </location>
</feature>
<dbReference type="Proteomes" id="UP000279236">
    <property type="component" value="Unassembled WGS sequence"/>
</dbReference>
<dbReference type="GO" id="GO:1990269">
    <property type="term" value="F:RNA polymerase II C-terminal domain phosphoserine binding"/>
    <property type="evidence" value="ECO:0007669"/>
    <property type="project" value="TreeGrafter"/>
</dbReference>
<feature type="compositionally biased region" description="Basic and acidic residues" evidence="5">
    <location>
        <begin position="71"/>
        <end position="80"/>
    </location>
</feature>
<protein>
    <recommendedName>
        <fullName evidence="6">Plus3 domain-containing protein</fullName>
    </recommendedName>
</protein>
<dbReference type="Gene3D" id="3.90.70.200">
    <property type="entry name" value="Plus-3 domain"/>
    <property type="match status" value="1"/>
</dbReference>
<keyword evidence="4" id="KW-0539">Nucleus</keyword>
<feature type="region of interest" description="Disordered" evidence="5">
    <location>
        <begin position="117"/>
        <end position="211"/>
    </location>
</feature>
<dbReference type="GO" id="GO:0003677">
    <property type="term" value="F:DNA binding"/>
    <property type="evidence" value="ECO:0007669"/>
    <property type="project" value="InterPro"/>
</dbReference>
<dbReference type="AlphaFoldDB" id="A0A427XJH3"/>
<comment type="caution">
    <text evidence="7">The sequence shown here is derived from an EMBL/GenBank/DDBJ whole genome shotgun (WGS) entry which is preliminary data.</text>
</comment>
<dbReference type="Pfam" id="PF03126">
    <property type="entry name" value="Plus-3"/>
    <property type="match status" value="1"/>
</dbReference>
<evidence type="ECO:0000259" key="6">
    <source>
        <dbReference type="PROSITE" id="PS51360"/>
    </source>
</evidence>
<keyword evidence="8" id="KW-1185">Reference proteome</keyword>
<sequence>MSDLENELLGLAEDEPGRRNKKHRERRGADRNEDWEDDNDEEDMDMDMDLDSDDDSAAQPRANVNPYPLEGKYKHEDDRDWLDSLPEIERENILASRQEEMQKYKDSMQLDAMYKMAVDENDDDDDMHPRKRARKHTSVTTEATRAMEELKNRRRAKDERQQRRAARREERGRARSESVASHDEVSSEEGEISTRDAWRMPSPSRRAMRDDKAEREVDIDAVPANFQELNSARLSRYELVDMMYKDQFEDVIKGSYVRLMAGDNDENGRPKYRVHKITGVDHTREHGKYSIEYQGRQMSDSRALMCQYGKMVRLYRIADVSNGDIDESEFNRFSLVNKTDNVRAPRRSELKRKHEEIVALRDRAMTEDEVNRQVESRKQTNPAQRQKAVLQITSLMSSKQLALRRNDHDAADSITQQIIDLGGDPNTGQLLSAPDSVTDYDARIQRINENNKRKTREAMAKAHEAALARKKTEEAIVKAKAAKKAAAAEAAKEVAPTPPVSGLKRGETPQQYVARTITLDLGDF</sequence>
<reference evidence="7 8" key="1">
    <citation type="submission" date="2018-11" db="EMBL/GenBank/DDBJ databases">
        <title>Genome sequence of Apiotrichum porosum DSM 27194.</title>
        <authorList>
            <person name="Aliyu H."/>
            <person name="Gorte O."/>
            <person name="Ochsenreither K."/>
        </authorList>
    </citation>
    <scope>NUCLEOTIDE SEQUENCE [LARGE SCALE GENOMIC DNA]</scope>
    <source>
        <strain evidence="7 8">DSM 27194</strain>
    </source>
</reference>
<evidence type="ECO:0000313" key="8">
    <source>
        <dbReference type="Proteomes" id="UP000279236"/>
    </source>
</evidence>
<evidence type="ECO:0000313" key="7">
    <source>
        <dbReference type="EMBL" id="RSH78897.1"/>
    </source>
</evidence>
<dbReference type="InterPro" id="IPR036128">
    <property type="entry name" value="Plus3-like_sf"/>
</dbReference>
<comment type="subcellular location">
    <subcellularLocation>
        <location evidence="1">Nucleus</location>
    </subcellularLocation>
</comment>
<dbReference type="EMBL" id="RSCE01000011">
    <property type="protein sequence ID" value="RSH78897.1"/>
    <property type="molecule type" value="Genomic_DNA"/>
</dbReference>
<accession>A0A427XJH3</accession>
<evidence type="ECO:0000256" key="2">
    <source>
        <dbReference type="ARBA" id="ARBA00023015"/>
    </source>
</evidence>
<evidence type="ECO:0000256" key="1">
    <source>
        <dbReference type="ARBA" id="ARBA00004123"/>
    </source>
</evidence>
<evidence type="ECO:0000256" key="4">
    <source>
        <dbReference type="ARBA" id="ARBA00023242"/>
    </source>
</evidence>
<feature type="compositionally biased region" description="Acidic residues" evidence="5">
    <location>
        <begin position="33"/>
        <end position="56"/>
    </location>
</feature>
<dbReference type="STRING" id="105984.A0A427XJH3"/>
<dbReference type="InterPro" id="IPR004343">
    <property type="entry name" value="Plus-3_dom"/>
</dbReference>
<keyword evidence="3" id="KW-0804">Transcription</keyword>
<dbReference type="SMART" id="SM00719">
    <property type="entry name" value="Plus3"/>
    <property type="match status" value="1"/>
</dbReference>
<dbReference type="RefSeq" id="XP_028474044.1">
    <property type="nucleotide sequence ID" value="XM_028617581.1"/>
</dbReference>
<dbReference type="GO" id="GO:0016593">
    <property type="term" value="C:Cdc73/Paf1 complex"/>
    <property type="evidence" value="ECO:0007669"/>
    <property type="project" value="TreeGrafter"/>
</dbReference>
<proteinExistence type="predicted"/>
<dbReference type="OrthoDB" id="166375at2759"/>
<dbReference type="PANTHER" id="PTHR13115:SF8">
    <property type="entry name" value="RNA POLYMERASE-ASSOCIATED PROTEIN RTF1 HOMOLOG"/>
    <property type="match status" value="1"/>
</dbReference>
<keyword evidence="2" id="KW-0805">Transcription regulation</keyword>
<feature type="region of interest" description="Disordered" evidence="5">
    <location>
        <begin position="1"/>
        <end position="80"/>
    </location>
</feature>
<gene>
    <name evidence="7" type="ORF">EHS24_001820</name>
</gene>
<name>A0A427XJH3_9TREE</name>
<dbReference type="GeneID" id="39586363"/>
<dbReference type="PANTHER" id="PTHR13115">
    <property type="entry name" value="RNA POLYMERASE-ASSOCIATED PROTEIN RTF1 HOMOLOG"/>
    <property type="match status" value="1"/>
</dbReference>
<dbReference type="PROSITE" id="PS51360">
    <property type="entry name" value="PLUS3"/>
    <property type="match status" value="1"/>
</dbReference>
<organism evidence="7 8">
    <name type="scientific">Apiotrichum porosum</name>
    <dbReference type="NCBI Taxonomy" id="105984"/>
    <lineage>
        <taxon>Eukaryota</taxon>
        <taxon>Fungi</taxon>
        <taxon>Dikarya</taxon>
        <taxon>Basidiomycota</taxon>
        <taxon>Agaricomycotina</taxon>
        <taxon>Tremellomycetes</taxon>
        <taxon>Trichosporonales</taxon>
        <taxon>Trichosporonaceae</taxon>
        <taxon>Apiotrichum</taxon>
    </lineage>
</organism>
<evidence type="ECO:0000256" key="5">
    <source>
        <dbReference type="SAM" id="MobiDB-lite"/>
    </source>
</evidence>
<dbReference type="SUPFAM" id="SSF159042">
    <property type="entry name" value="Plus3-like"/>
    <property type="match status" value="1"/>
</dbReference>
<feature type="compositionally biased region" description="Basic and acidic residues" evidence="5">
    <location>
        <begin position="145"/>
        <end position="185"/>
    </location>
</feature>
<feature type="region of interest" description="Disordered" evidence="5">
    <location>
        <begin position="488"/>
        <end position="507"/>
    </location>
</feature>